<dbReference type="Gene3D" id="4.10.280.10">
    <property type="entry name" value="Helix-loop-helix DNA-binding domain"/>
    <property type="match status" value="1"/>
</dbReference>
<dbReference type="Proteomes" id="UP000663970">
    <property type="component" value="Unassembled WGS sequence"/>
</dbReference>
<keyword evidence="2" id="KW-1185">Reference proteome</keyword>
<evidence type="ECO:0000313" key="1">
    <source>
        <dbReference type="EMBL" id="MBN8235546.1"/>
    </source>
</evidence>
<gene>
    <name evidence="1" type="ORF">JF544_09800</name>
</gene>
<accession>A0ABS3DW18</accession>
<dbReference type="EMBL" id="JAEKJY010000002">
    <property type="protein sequence ID" value="MBN8235546.1"/>
    <property type="molecule type" value="Genomic_DNA"/>
</dbReference>
<sequence>MDICENLKHQIDLKREEMHDAYLVEKNYSKCVTKSQELDLLINKFMRICK</sequence>
<comment type="caution">
    <text evidence="1">The sequence shown here is derived from an EMBL/GenBank/DDBJ whole genome shotgun (WGS) entry which is preliminary data.</text>
</comment>
<dbReference type="InterPro" id="IPR037208">
    <property type="entry name" value="Spo0E-like_sf"/>
</dbReference>
<evidence type="ECO:0000313" key="2">
    <source>
        <dbReference type="Proteomes" id="UP000663970"/>
    </source>
</evidence>
<dbReference type="InterPro" id="IPR036638">
    <property type="entry name" value="HLH_DNA-bd_sf"/>
</dbReference>
<dbReference type="InterPro" id="IPR018540">
    <property type="entry name" value="Spo0E-like"/>
</dbReference>
<proteinExistence type="predicted"/>
<dbReference type="SUPFAM" id="SSF140500">
    <property type="entry name" value="BAS1536-like"/>
    <property type="match status" value="1"/>
</dbReference>
<name>A0ABS3DW18_9BACI</name>
<protein>
    <submittedName>
        <fullName evidence="1">Aspartyl-phosphate phosphatase Spo0E family protein</fullName>
    </submittedName>
</protein>
<organism evidence="1 2">
    <name type="scientific">Halobacillus kuroshimensis</name>
    <dbReference type="NCBI Taxonomy" id="302481"/>
    <lineage>
        <taxon>Bacteria</taxon>
        <taxon>Bacillati</taxon>
        <taxon>Bacillota</taxon>
        <taxon>Bacilli</taxon>
        <taxon>Bacillales</taxon>
        <taxon>Bacillaceae</taxon>
        <taxon>Halobacillus</taxon>
    </lineage>
</organism>
<reference evidence="1 2" key="1">
    <citation type="submission" date="2020-12" db="EMBL/GenBank/DDBJ databases">
        <title>Oil enriched cultivation method for isolating marine PHA-producing bacteria.</title>
        <authorList>
            <person name="Zheng W."/>
            <person name="Yu S."/>
            <person name="Huang Y."/>
        </authorList>
    </citation>
    <scope>NUCLEOTIDE SEQUENCE [LARGE SCALE GENOMIC DNA]</scope>
    <source>
        <strain evidence="1 2">SY-2-6</strain>
    </source>
</reference>
<dbReference type="Pfam" id="PF09388">
    <property type="entry name" value="SpoOE-like"/>
    <property type="match status" value="1"/>
</dbReference>